<evidence type="ECO:0000256" key="1">
    <source>
        <dbReference type="ARBA" id="ARBA00001946"/>
    </source>
</evidence>
<comment type="caution">
    <text evidence="5">The sequence shown here is derived from an EMBL/GenBank/DDBJ whole genome shotgun (WGS) entry which is preliminary data.</text>
</comment>
<keyword evidence="3" id="KW-0378">Hydrolase</keyword>
<feature type="domain" description="VRR-NUC" evidence="4">
    <location>
        <begin position="1"/>
        <end position="81"/>
    </location>
</feature>
<evidence type="ECO:0000256" key="2">
    <source>
        <dbReference type="ARBA" id="ARBA00022722"/>
    </source>
</evidence>
<proteinExistence type="predicted"/>
<dbReference type="InterPro" id="IPR011856">
    <property type="entry name" value="tRNA_endonuc-like_dom_sf"/>
</dbReference>
<name>A0ABW9F4V2_9FIRM</name>
<accession>A0ABW9F4V2</accession>
<evidence type="ECO:0000313" key="6">
    <source>
        <dbReference type="Proteomes" id="UP001629536"/>
    </source>
</evidence>
<keyword evidence="6" id="KW-1185">Reference proteome</keyword>
<dbReference type="SMART" id="SM00990">
    <property type="entry name" value="VRR_NUC"/>
    <property type="match status" value="1"/>
</dbReference>
<dbReference type="InterPro" id="IPR014883">
    <property type="entry name" value="VRR_NUC"/>
</dbReference>
<sequence>MLEKNIEKRLIDEVKKKKGLCLKFISPSMTGIPDRIVLLPNGRIGFVEVKGPGEKPRPIQLKRIKELKSLGCKVFVLDEIDQIDEVIKKIGGD</sequence>
<keyword evidence="2" id="KW-0540">Nuclease</keyword>
<organism evidence="5 6">
    <name type="scientific">Helcococcus bovis</name>
    <dbReference type="NCBI Taxonomy" id="3153252"/>
    <lineage>
        <taxon>Bacteria</taxon>
        <taxon>Bacillati</taxon>
        <taxon>Bacillota</taxon>
        <taxon>Tissierellia</taxon>
        <taxon>Tissierellales</taxon>
        <taxon>Peptoniphilaceae</taxon>
        <taxon>Helcococcus</taxon>
    </lineage>
</organism>
<dbReference type="RefSeq" id="WP_408105076.1">
    <property type="nucleotide sequence ID" value="NZ_JBFNFH010000003.1"/>
</dbReference>
<dbReference type="EMBL" id="JBFNFH010000003">
    <property type="protein sequence ID" value="MFM1524469.1"/>
    <property type="molecule type" value="Genomic_DNA"/>
</dbReference>
<dbReference type="Pfam" id="PF08774">
    <property type="entry name" value="VRR_NUC"/>
    <property type="match status" value="1"/>
</dbReference>
<evidence type="ECO:0000313" key="5">
    <source>
        <dbReference type="EMBL" id="MFM1524469.1"/>
    </source>
</evidence>
<evidence type="ECO:0000259" key="4">
    <source>
        <dbReference type="SMART" id="SM00990"/>
    </source>
</evidence>
<dbReference type="Gene3D" id="3.40.1350.10">
    <property type="match status" value="1"/>
</dbReference>
<comment type="cofactor">
    <cofactor evidence="1">
        <name>Mg(2+)</name>
        <dbReference type="ChEBI" id="CHEBI:18420"/>
    </cofactor>
</comment>
<reference evidence="5 6" key="1">
    <citation type="journal article" date="2024" name="Front. Microbiol.">
        <title>Pangenomic and biochemical analyses of Helcococcus ovis reveal widespread tetracycline resistance and a novel bacterial species, Helcococcus bovis.</title>
        <authorList>
            <person name="Cunha F."/>
            <person name="Zhai Y."/>
            <person name="Casaro S."/>
            <person name="Jones K.L."/>
            <person name="Hernandez M."/>
            <person name="Bisinotto R.S."/>
            <person name="Kariyawasam S."/>
            <person name="Brown M.B."/>
            <person name="Phillips A."/>
            <person name="Jeong K.C."/>
            <person name="Galvao K.N."/>
        </authorList>
    </citation>
    <scope>NUCLEOTIDE SEQUENCE [LARGE SCALE GENOMIC DNA]</scope>
    <source>
        <strain evidence="5 6">KG197</strain>
    </source>
</reference>
<dbReference type="Proteomes" id="UP001629536">
    <property type="component" value="Unassembled WGS sequence"/>
</dbReference>
<gene>
    <name evidence="5" type="ORF">ABGF40_02165</name>
</gene>
<evidence type="ECO:0000256" key="3">
    <source>
        <dbReference type="ARBA" id="ARBA00022801"/>
    </source>
</evidence>
<protein>
    <submittedName>
        <fullName evidence="5">VRR-NUC domain-containing protein</fullName>
    </submittedName>
</protein>